<protein>
    <submittedName>
        <fullName evidence="1">(wild Malaysian banana) hypothetical protein</fullName>
    </submittedName>
</protein>
<dbReference type="EMBL" id="HG996470">
    <property type="protein sequence ID" value="CAG1838993.1"/>
    <property type="molecule type" value="Genomic_DNA"/>
</dbReference>
<accession>A0A8D7F3Q3</accession>
<gene>
    <name evidence="1" type="ORF">GSMUA_271700.1</name>
</gene>
<name>A0A8D7F3Q3_MUSAM</name>
<evidence type="ECO:0000313" key="1">
    <source>
        <dbReference type="EMBL" id="CAG1838993.1"/>
    </source>
</evidence>
<proteinExistence type="predicted"/>
<reference evidence="1" key="1">
    <citation type="submission" date="2021-03" db="EMBL/GenBank/DDBJ databases">
        <authorList>
            <consortium name="Genoscope - CEA"/>
            <person name="William W."/>
        </authorList>
    </citation>
    <scope>NUCLEOTIDE SEQUENCE</scope>
    <source>
        <strain evidence="1">Doubled-haploid Pahang</strain>
    </source>
</reference>
<dbReference type="AlphaFoldDB" id="A0A8D7F3Q3"/>
<organism evidence="1">
    <name type="scientific">Musa acuminata subsp. malaccensis</name>
    <name type="common">Wild banana</name>
    <name type="synonym">Musa malaccensis</name>
    <dbReference type="NCBI Taxonomy" id="214687"/>
    <lineage>
        <taxon>Eukaryota</taxon>
        <taxon>Viridiplantae</taxon>
        <taxon>Streptophyta</taxon>
        <taxon>Embryophyta</taxon>
        <taxon>Tracheophyta</taxon>
        <taxon>Spermatophyta</taxon>
        <taxon>Magnoliopsida</taxon>
        <taxon>Liliopsida</taxon>
        <taxon>Zingiberales</taxon>
        <taxon>Musaceae</taxon>
        <taxon>Musa</taxon>
    </lineage>
</organism>
<sequence length="141" mass="15660">MFSDARVLRVGSTFTVYINKFARIYFGKVDGLTVEWTETTGTLVLIALKTKPSQRSDLSEKCHVIEDVVLMMSHYQIVTPEDQNECISTTTSCCNREGNVTATAPLCFPLVIRVLSTIPVAVHDVGGSKGHVHIMARLYMH</sequence>